<proteinExistence type="predicted"/>
<keyword evidence="2" id="KW-1185">Reference proteome</keyword>
<dbReference type="AlphaFoldDB" id="A0A9E6TP65"/>
<dbReference type="Proteomes" id="UP000634530">
    <property type="component" value="Chromosome"/>
</dbReference>
<reference evidence="1 2" key="1">
    <citation type="journal article" date="2020" name="Microorganisms">
        <title>Reliable Identification of Environmental Pseudomonas Isolates Using the rpoD Gene.</title>
        <authorList>
            <consortium name="The Broad Institute Genome Sequencing Platform"/>
            <person name="Girard L."/>
            <person name="Lood C."/>
            <person name="Rokni-Zadeh H."/>
            <person name="van Noort V."/>
            <person name="Lavigne R."/>
            <person name="De Mot R."/>
        </authorList>
    </citation>
    <scope>NUCLEOTIDE SEQUENCE [LARGE SCALE GENOMIC DNA]</scope>
    <source>
        <strain evidence="1 2">RW8P3</strain>
    </source>
</reference>
<name>A0A9E6TP65_9PSED</name>
<reference evidence="1 2" key="2">
    <citation type="journal article" date="2021" name="Microorganisms">
        <title>The Ever-Expanding Pseudomonas Genus: Description of 43 New Species and Partition of the Pseudomonas putida Group.</title>
        <authorList>
            <person name="Girard L."/>
            <person name="Lood C."/>
            <person name="Hofte M."/>
            <person name="Vandamme P."/>
            <person name="Rokni-Zadeh H."/>
            <person name="van Noort V."/>
            <person name="Lavigne R."/>
            <person name="De Mot R."/>
        </authorList>
    </citation>
    <scope>NUCLEOTIDE SEQUENCE [LARGE SCALE GENOMIC DNA]</scope>
    <source>
        <strain evidence="1 2">RW8P3</strain>
    </source>
</reference>
<dbReference type="KEGG" id="pvw:HU752_016185"/>
<evidence type="ECO:0000313" key="1">
    <source>
        <dbReference type="EMBL" id="QXI25529.1"/>
    </source>
</evidence>
<gene>
    <name evidence="1" type="ORF">HU752_016185</name>
</gene>
<accession>A0A9E6TP65</accession>
<protein>
    <submittedName>
        <fullName evidence="1">Uncharacterized protein</fullName>
    </submittedName>
</protein>
<evidence type="ECO:0000313" key="2">
    <source>
        <dbReference type="Proteomes" id="UP000634530"/>
    </source>
</evidence>
<organism evidence="1 2">
    <name type="scientific">Pseudomonas vanderleydeniana</name>
    <dbReference type="NCBI Taxonomy" id="2745495"/>
    <lineage>
        <taxon>Bacteria</taxon>
        <taxon>Pseudomonadati</taxon>
        <taxon>Pseudomonadota</taxon>
        <taxon>Gammaproteobacteria</taxon>
        <taxon>Pseudomonadales</taxon>
        <taxon>Pseudomonadaceae</taxon>
        <taxon>Pseudomonas</taxon>
    </lineage>
</organism>
<sequence>MRPTDNVIDLAHYRKRKQAQQLGRALWALYARNAGQQACQWAQGAPASETRHA</sequence>
<dbReference type="EMBL" id="CP077093">
    <property type="protein sequence ID" value="QXI25529.1"/>
    <property type="molecule type" value="Genomic_DNA"/>
</dbReference>
<dbReference type="RefSeq" id="WP_186676508.1">
    <property type="nucleotide sequence ID" value="NZ_CP077093.1"/>
</dbReference>